<evidence type="ECO:0000313" key="7">
    <source>
        <dbReference type="EMBL" id="KAH9312842.1"/>
    </source>
</evidence>
<dbReference type="InterPro" id="IPR044991">
    <property type="entry name" value="TET_plant"/>
</dbReference>
<keyword evidence="3 6" id="KW-0812">Transmembrane</keyword>
<evidence type="ECO:0000256" key="1">
    <source>
        <dbReference type="ARBA" id="ARBA00004141"/>
    </source>
</evidence>
<gene>
    <name evidence="7" type="ORF">KI387_027877</name>
</gene>
<keyword evidence="4 6" id="KW-1133">Transmembrane helix</keyword>
<evidence type="ECO:0000256" key="2">
    <source>
        <dbReference type="ARBA" id="ARBA00006840"/>
    </source>
</evidence>
<name>A0AA38FXU2_TAXCH</name>
<feature type="non-terminal residue" evidence="7">
    <location>
        <position position="80"/>
    </location>
</feature>
<dbReference type="EMBL" id="JAHRHJ020000006">
    <property type="protein sequence ID" value="KAH9312842.1"/>
    <property type="molecule type" value="Genomic_DNA"/>
</dbReference>
<evidence type="ECO:0000313" key="8">
    <source>
        <dbReference type="Proteomes" id="UP000824469"/>
    </source>
</evidence>
<evidence type="ECO:0000256" key="6">
    <source>
        <dbReference type="SAM" id="Phobius"/>
    </source>
</evidence>
<dbReference type="AlphaFoldDB" id="A0AA38FXU2"/>
<feature type="transmembrane region" description="Helical" evidence="6">
    <location>
        <begin position="52"/>
        <end position="76"/>
    </location>
</feature>
<dbReference type="GO" id="GO:0016020">
    <property type="term" value="C:membrane"/>
    <property type="evidence" value="ECO:0007669"/>
    <property type="project" value="UniProtKB-SubCell"/>
</dbReference>
<dbReference type="OMA" id="ACCRIAW"/>
<dbReference type="InterPro" id="IPR018499">
    <property type="entry name" value="Tetraspanin/Peripherin"/>
</dbReference>
<keyword evidence="5 6" id="KW-0472">Membrane</keyword>
<dbReference type="Pfam" id="PF00335">
    <property type="entry name" value="Tetraspanin"/>
    <property type="match status" value="1"/>
</dbReference>
<evidence type="ECO:0000256" key="3">
    <source>
        <dbReference type="ARBA" id="ARBA00022692"/>
    </source>
</evidence>
<comment type="caution">
    <text evidence="7">The sequence shown here is derived from an EMBL/GenBank/DDBJ whole genome shotgun (WGS) entry which is preliminary data.</text>
</comment>
<evidence type="ECO:0000256" key="4">
    <source>
        <dbReference type="ARBA" id="ARBA00022989"/>
    </source>
</evidence>
<organism evidence="7 8">
    <name type="scientific">Taxus chinensis</name>
    <name type="common">Chinese yew</name>
    <name type="synonym">Taxus wallichiana var. chinensis</name>
    <dbReference type="NCBI Taxonomy" id="29808"/>
    <lineage>
        <taxon>Eukaryota</taxon>
        <taxon>Viridiplantae</taxon>
        <taxon>Streptophyta</taxon>
        <taxon>Embryophyta</taxon>
        <taxon>Tracheophyta</taxon>
        <taxon>Spermatophyta</taxon>
        <taxon>Pinopsida</taxon>
        <taxon>Pinidae</taxon>
        <taxon>Conifers II</taxon>
        <taxon>Cupressales</taxon>
        <taxon>Taxaceae</taxon>
        <taxon>Taxus</taxon>
    </lineage>
</organism>
<feature type="transmembrane region" description="Helical" evidence="6">
    <location>
        <begin position="12"/>
        <end position="31"/>
    </location>
</feature>
<comment type="similarity">
    <text evidence="2">Belongs to the tetraspanin (TM4SF) family.</text>
</comment>
<dbReference type="GO" id="GO:0009734">
    <property type="term" value="P:auxin-activated signaling pathway"/>
    <property type="evidence" value="ECO:0007669"/>
    <property type="project" value="InterPro"/>
</dbReference>
<keyword evidence="8" id="KW-1185">Reference proteome</keyword>
<dbReference type="Proteomes" id="UP000824469">
    <property type="component" value="Unassembled WGS sequence"/>
</dbReference>
<comment type="subcellular location">
    <subcellularLocation>
        <location evidence="1">Membrane</location>
        <topology evidence="1">Multi-pass membrane protein</topology>
    </subcellularLocation>
</comment>
<reference evidence="7 8" key="1">
    <citation type="journal article" date="2021" name="Nat. Plants">
        <title>The Taxus genome provides insights into paclitaxel biosynthesis.</title>
        <authorList>
            <person name="Xiong X."/>
            <person name="Gou J."/>
            <person name="Liao Q."/>
            <person name="Li Y."/>
            <person name="Zhou Q."/>
            <person name="Bi G."/>
            <person name="Li C."/>
            <person name="Du R."/>
            <person name="Wang X."/>
            <person name="Sun T."/>
            <person name="Guo L."/>
            <person name="Liang H."/>
            <person name="Lu P."/>
            <person name="Wu Y."/>
            <person name="Zhang Z."/>
            <person name="Ro D.K."/>
            <person name="Shang Y."/>
            <person name="Huang S."/>
            <person name="Yan J."/>
        </authorList>
    </citation>
    <scope>NUCLEOTIDE SEQUENCE [LARGE SCALE GENOMIC DNA]</scope>
    <source>
        <strain evidence="7">Ta-2019</strain>
    </source>
</reference>
<accession>A0AA38FXU2</accession>
<protein>
    <submittedName>
        <fullName evidence="7">Uncharacterized protein</fullName>
    </submittedName>
</protein>
<evidence type="ECO:0000256" key="5">
    <source>
        <dbReference type="ARBA" id="ARBA00023136"/>
    </source>
</evidence>
<dbReference type="PANTHER" id="PTHR32191">
    <property type="entry name" value="TETRASPANIN-8-RELATED"/>
    <property type="match status" value="1"/>
</dbReference>
<proteinExistence type="inferred from homology"/>
<sequence length="80" mass="9033">MVHFSNNVIGIINLITFLLSIPILGGGIWLATKEDSDYDKFLQRPFMVIRAFLVLVSLAGLVGACCRIAWLLWLYLTVMF</sequence>